<reference evidence="2 3" key="1">
    <citation type="submission" date="2016-08" db="EMBL/GenBank/DDBJ databases">
        <title>Genomes of anaerobic fungi encode conserved fungal cellulosomes for biomass hydrolysis.</title>
        <authorList>
            <consortium name="DOE Joint Genome Institute"/>
            <person name="Haitjema C.H."/>
            <person name="Gilmore S.P."/>
            <person name="Henske J.K."/>
            <person name="Solomon K.V."/>
            <person name="De Groot R."/>
            <person name="Kuo A."/>
            <person name="Mondo S.J."/>
            <person name="Salamov A.A."/>
            <person name="Labutti K."/>
            <person name="Zhao Z."/>
            <person name="Chiniquy J."/>
            <person name="Barry K."/>
            <person name="Brewer H.M."/>
            <person name="Purvine S.O."/>
            <person name="Wright A.T."/>
            <person name="Boxma B."/>
            <person name="Van Alen T."/>
            <person name="Hackstein J.H."/>
            <person name="Baker S.E."/>
            <person name="Grigoriev I.V."/>
            <person name="O'Malley M.A."/>
        </authorList>
    </citation>
    <scope>NUCLEOTIDE SEQUENCE [LARGE SCALE GENOMIC DNA]</scope>
    <source>
        <strain evidence="3">finn</strain>
    </source>
</reference>
<accession>A0A1Y1V0C5</accession>
<feature type="transmembrane region" description="Helical" evidence="1">
    <location>
        <begin position="633"/>
        <end position="649"/>
    </location>
</feature>
<organism evidence="2 3">
    <name type="scientific">Piromyces finnis</name>
    <dbReference type="NCBI Taxonomy" id="1754191"/>
    <lineage>
        <taxon>Eukaryota</taxon>
        <taxon>Fungi</taxon>
        <taxon>Fungi incertae sedis</taxon>
        <taxon>Chytridiomycota</taxon>
        <taxon>Chytridiomycota incertae sedis</taxon>
        <taxon>Neocallimastigomycetes</taxon>
        <taxon>Neocallimastigales</taxon>
        <taxon>Neocallimastigaceae</taxon>
        <taxon>Piromyces</taxon>
    </lineage>
</organism>
<proteinExistence type="predicted"/>
<comment type="caution">
    <text evidence="2">The sequence shown here is derived from an EMBL/GenBank/DDBJ whole genome shotgun (WGS) entry which is preliminary data.</text>
</comment>
<keyword evidence="1" id="KW-0812">Transmembrane</keyword>
<feature type="transmembrane region" description="Helical" evidence="1">
    <location>
        <begin position="455"/>
        <end position="472"/>
    </location>
</feature>
<evidence type="ECO:0000313" key="2">
    <source>
        <dbReference type="EMBL" id="ORX44541.1"/>
    </source>
</evidence>
<dbReference type="OrthoDB" id="2153559at2759"/>
<dbReference type="Proteomes" id="UP000193719">
    <property type="component" value="Unassembled WGS sequence"/>
</dbReference>
<feature type="transmembrane region" description="Helical" evidence="1">
    <location>
        <begin position="609"/>
        <end position="626"/>
    </location>
</feature>
<protein>
    <submittedName>
        <fullName evidence="2">Uncharacterized protein</fullName>
    </submittedName>
</protein>
<dbReference type="EMBL" id="MCFH01000045">
    <property type="protein sequence ID" value="ORX44541.1"/>
    <property type="molecule type" value="Genomic_DNA"/>
</dbReference>
<feature type="transmembrane region" description="Helical" evidence="1">
    <location>
        <begin position="576"/>
        <end position="597"/>
    </location>
</feature>
<evidence type="ECO:0000256" key="1">
    <source>
        <dbReference type="SAM" id="Phobius"/>
    </source>
</evidence>
<name>A0A1Y1V0C5_9FUNG</name>
<evidence type="ECO:0000313" key="3">
    <source>
        <dbReference type="Proteomes" id="UP000193719"/>
    </source>
</evidence>
<gene>
    <name evidence="2" type="ORF">BCR36DRAFT_406382</name>
</gene>
<sequence length="652" mass="76886">MQFSNNYVNELFNNKENEKNNDNILNVNPKVKYSNILKETISNNNYGKINFQNDNENLARKLRRDSSLNLKNPPEDKNACFRERRARSISFADVSQLSNSNSYYFENNEYNNSYNNLNTQNNHVSGKISHHRSHSSLNGATTLAKKRSFRKPKILLSSKEHIRRLKKMKSSSAISFKQNEEENKKIKRRYSIHSPTSRIYTFDDDFYSDKFDYSYSDLPPNTLYHELKQAREKELRETELEYKEQELEALDEETIYYDSDSTVRNDKIKSVKDKKDNDEGNNSLINLLLKYLEISINKEEYSPLNNTIKRGIQNNSIEGEIKEEIIQNSYISENSLYSDEESELHKQEELLESMFNDVIKNFYGYQSKFFTTIIKLISFLLYNGGKMELGKQILKYILKDKMGVNISSSDSYSSYSQDTNHFENEDIEYFTLNEIKEAKKHEKRRKDGYKLINKIWMIIHNVVIILLLLIFLSKEQPSNSIQAKSFSLNKNLVNNKSKVILKSSRNNNICENMIWVEITPVTWFSSKSDYQVLKRKQSYIDNFTGNIITNNCYQGYLKQPQNDTRIKTWKQKISPWSYLVILEFILIVAQLGFQYFIMDEIVPFFKPASYTSILFINQIINFLVQYKIIWRTLYNDLCLYVFILGIYAVCFS</sequence>
<keyword evidence="3" id="KW-1185">Reference proteome</keyword>
<dbReference type="AlphaFoldDB" id="A0A1Y1V0C5"/>
<keyword evidence="1" id="KW-1133">Transmembrane helix</keyword>
<keyword evidence="1" id="KW-0472">Membrane</keyword>
<reference evidence="2 3" key="2">
    <citation type="submission" date="2016-08" db="EMBL/GenBank/DDBJ databases">
        <title>Pervasive Adenine N6-methylation of Active Genes in Fungi.</title>
        <authorList>
            <consortium name="DOE Joint Genome Institute"/>
            <person name="Mondo S.J."/>
            <person name="Dannebaum R.O."/>
            <person name="Kuo R.C."/>
            <person name="Labutti K."/>
            <person name="Haridas S."/>
            <person name="Kuo A."/>
            <person name="Salamov A."/>
            <person name="Ahrendt S.R."/>
            <person name="Lipzen A."/>
            <person name="Sullivan W."/>
            <person name="Andreopoulos W.B."/>
            <person name="Clum A."/>
            <person name="Lindquist E."/>
            <person name="Daum C."/>
            <person name="Ramamoorthy G.K."/>
            <person name="Gryganskyi A."/>
            <person name="Culley D."/>
            <person name="Magnuson J.K."/>
            <person name="James T.Y."/>
            <person name="O'Malley M.A."/>
            <person name="Stajich J.E."/>
            <person name="Spatafora J.W."/>
            <person name="Visel A."/>
            <person name="Grigoriev I.V."/>
        </authorList>
    </citation>
    <scope>NUCLEOTIDE SEQUENCE [LARGE SCALE GENOMIC DNA]</scope>
    <source>
        <strain evidence="3">finn</strain>
    </source>
</reference>
<dbReference type="STRING" id="1754191.A0A1Y1V0C5"/>